<dbReference type="RefSeq" id="XP_043004265.1">
    <property type="nucleotide sequence ID" value="XM_043158910.1"/>
</dbReference>
<evidence type="ECO:0000256" key="1">
    <source>
        <dbReference type="SAM" id="MobiDB-lite"/>
    </source>
</evidence>
<sequence length="106" mass="11719">MPKVGESENDYAADCASTSLSLLSTASAPPTTVSGEKGTGNPTRSYAHAATDALLWTWLNSKETRSKIMMNNYWNMFAEMDDRDTGHCLFRGGCSFSIWLQIIMQE</sequence>
<proteinExistence type="predicted"/>
<evidence type="ECO:0000313" key="2">
    <source>
        <dbReference type="EMBL" id="KAG7087794.1"/>
    </source>
</evidence>
<comment type="caution">
    <text evidence="2">The sequence shown here is derived from an EMBL/GenBank/DDBJ whole genome shotgun (WGS) entry which is preliminary data.</text>
</comment>
<reference evidence="2" key="1">
    <citation type="journal article" date="2021" name="Genome Biol. Evol.">
        <title>The assembled and annotated genome of the fairy-ring fungus Marasmius oreades.</title>
        <authorList>
            <person name="Hiltunen M."/>
            <person name="Ament-Velasquez S.L."/>
            <person name="Johannesson H."/>
        </authorList>
    </citation>
    <scope>NUCLEOTIDE SEQUENCE</scope>
    <source>
        <strain evidence="2">03SP1</strain>
    </source>
</reference>
<gene>
    <name evidence="2" type="ORF">E1B28_013735</name>
</gene>
<dbReference type="KEGG" id="more:E1B28_013735"/>
<dbReference type="EMBL" id="CM032189">
    <property type="protein sequence ID" value="KAG7087794.1"/>
    <property type="molecule type" value="Genomic_DNA"/>
</dbReference>
<dbReference type="AlphaFoldDB" id="A0A9P7RQD6"/>
<name>A0A9P7RQD6_9AGAR</name>
<accession>A0A9P7RQD6</accession>
<evidence type="ECO:0000313" key="3">
    <source>
        <dbReference type="Proteomes" id="UP001049176"/>
    </source>
</evidence>
<protein>
    <submittedName>
        <fullName evidence="2">Uncharacterized protein</fullName>
    </submittedName>
</protein>
<organism evidence="2 3">
    <name type="scientific">Marasmius oreades</name>
    <name type="common">fairy-ring Marasmius</name>
    <dbReference type="NCBI Taxonomy" id="181124"/>
    <lineage>
        <taxon>Eukaryota</taxon>
        <taxon>Fungi</taxon>
        <taxon>Dikarya</taxon>
        <taxon>Basidiomycota</taxon>
        <taxon>Agaricomycotina</taxon>
        <taxon>Agaricomycetes</taxon>
        <taxon>Agaricomycetidae</taxon>
        <taxon>Agaricales</taxon>
        <taxon>Marasmiineae</taxon>
        <taxon>Marasmiaceae</taxon>
        <taxon>Marasmius</taxon>
    </lineage>
</organism>
<dbReference type="Proteomes" id="UP001049176">
    <property type="component" value="Chromosome 9"/>
</dbReference>
<dbReference type="GeneID" id="66082810"/>
<keyword evidence="3" id="KW-1185">Reference proteome</keyword>
<feature type="region of interest" description="Disordered" evidence="1">
    <location>
        <begin position="25"/>
        <end position="44"/>
    </location>
</feature>